<name>A0AAV4SVP7_CAEEX</name>
<sequence>MSGKKFFLPALRVAEMLFASPESFKQPSLIFGSRFGLPTVLELTSAITYQRGLFQTQNKWKRSSYFRPYASPSCYLPVWKASSSHHSYLAPASVFQLF</sequence>
<gene>
    <name evidence="1" type="ORF">CEXT_32981</name>
</gene>
<accession>A0AAV4SVP7</accession>
<keyword evidence="2" id="KW-1185">Reference proteome</keyword>
<proteinExistence type="predicted"/>
<dbReference type="AlphaFoldDB" id="A0AAV4SVP7"/>
<dbReference type="Proteomes" id="UP001054945">
    <property type="component" value="Unassembled WGS sequence"/>
</dbReference>
<comment type="caution">
    <text evidence="1">The sequence shown here is derived from an EMBL/GenBank/DDBJ whole genome shotgun (WGS) entry which is preliminary data.</text>
</comment>
<evidence type="ECO:0000313" key="2">
    <source>
        <dbReference type="Proteomes" id="UP001054945"/>
    </source>
</evidence>
<organism evidence="1 2">
    <name type="scientific">Caerostris extrusa</name>
    <name type="common">Bark spider</name>
    <name type="synonym">Caerostris bankana</name>
    <dbReference type="NCBI Taxonomy" id="172846"/>
    <lineage>
        <taxon>Eukaryota</taxon>
        <taxon>Metazoa</taxon>
        <taxon>Ecdysozoa</taxon>
        <taxon>Arthropoda</taxon>
        <taxon>Chelicerata</taxon>
        <taxon>Arachnida</taxon>
        <taxon>Araneae</taxon>
        <taxon>Araneomorphae</taxon>
        <taxon>Entelegynae</taxon>
        <taxon>Araneoidea</taxon>
        <taxon>Araneidae</taxon>
        <taxon>Caerostris</taxon>
    </lineage>
</organism>
<evidence type="ECO:0000313" key="1">
    <source>
        <dbReference type="EMBL" id="GIY38543.1"/>
    </source>
</evidence>
<reference evidence="1 2" key="1">
    <citation type="submission" date="2021-06" db="EMBL/GenBank/DDBJ databases">
        <title>Caerostris extrusa draft genome.</title>
        <authorList>
            <person name="Kono N."/>
            <person name="Arakawa K."/>
        </authorList>
    </citation>
    <scope>NUCLEOTIDE SEQUENCE [LARGE SCALE GENOMIC DNA]</scope>
</reference>
<dbReference type="EMBL" id="BPLR01010320">
    <property type="protein sequence ID" value="GIY38543.1"/>
    <property type="molecule type" value="Genomic_DNA"/>
</dbReference>
<protein>
    <submittedName>
        <fullName evidence="1">Uncharacterized protein</fullName>
    </submittedName>
</protein>